<comment type="caution">
    <text evidence="2">The sequence shown here is derived from an EMBL/GenBank/DDBJ whole genome shotgun (WGS) entry which is preliminary data.</text>
</comment>
<sequence>VVAQLELPKNLAQLKTGLPAGHLGSNHFALGAKLRIADSLEDDEEAVVEKKDDEDNGEVDTTGMVRYFLPPQVEDPDQDAAKDQGKGLGEDQGKYQGEDQDEEPLP</sequence>
<feature type="compositionally biased region" description="Basic and acidic residues" evidence="1">
    <location>
        <begin position="79"/>
        <end position="97"/>
    </location>
</feature>
<feature type="non-terminal residue" evidence="2">
    <location>
        <position position="1"/>
    </location>
</feature>
<feature type="non-terminal residue" evidence="2">
    <location>
        <position position="106"/>
    </location>
</feature>
<feature type="region of interest" description="Disordered" evidence="1">
    <location>
        <begin position="45"/>
        <end position="106"/>
    </location>
</feature>
<dbReference type="OrthoDB" id="10613196at2759"/>
<accession>A0A9P6LSC4</accession>
<keyword evidence="3" id="KW-1185">Reference proteome</keyword>
<evidence type="ECO:0000256" key="1">
    <source>
        <dbReference type="SAM" id="MobiDB-lite"/>
    </source>
</evidence>
<dbReference type="Proteomes" id="UP000738359">
    <property type="component" value="Unassembled WGS sequence"/>
</dbReference>
<proteinExistence type="predicted"/>
<gene>
    <name evidence="2" type="ORF">BGZ70_006703</name>
</gene>
<protein>
    <submittedName>
        <fullName evidence="2">Uncharacterized protein</fullName>
    </submittedName>
</protein>
<dbReference type="EMBL" id="JAAAHY010003853">
    <property type="protein sequence ID" value="KAF9937193.1"/>
    <property type="molecule type" value="Genomic_DNA"/>
</dbReference>
<reference evidence="2" key="1">
    <citation type="journal article" date="2020" name="Fungal Divers.">
        <title>Resolving the Mortierellaceae phylogeny through synthesis of multi-gene phylogenetics and phylogenomics.</title>
        <authorList>
            <person name="Vandepol N."/>
            <person name="Liber J."/>
            <person name="Desiro A."/>
            <person name="Na H."/>
            <person name="Kennedy M."/>
            <person name="Barry K."/>
            <person name="Grigoriev I.V."/>
            <person name="Miller A.N."/>
            <person name="O'Donnell K."/>
            <person name="Stajich J.E."/>
            <person name="Bonito G."/>
        </authorList>
    </citation>
    <scope>NUCLEOTIDE SEQUENCE</scope>
    <source>
        <strain evidence="2">CK1249</strain>
    </source>
</reference>
<evidence type="ECO:0000313" key="2">
    <source>
        <dbReference type="EMBL" id="KAF9937193.1"/>
    </source>
</evidence>
<organism evidence="2 3">
    <name type="scientific">Mortierella alpina</name>
    <name type="common">Oleaginous fungus</name>
    <name type="synonym">Mortierella renispora</name>
    <dbReference type="NCBI Taxonomy" id="64518"/>
    <lineage>
        <taxon>Eukaryota</taxon>
        <taxon>Fungi</taxon>
        <taxon>Fungi incertae sedis</taxon>
        <taxon>Mucoromycota</taxon>
        <taxon>Mortierellomycotina</taxon>
        <taxon>Mortierellomycetes</taxon>
        <taxon>Mortierellales</taxon>
        <taxon>Mortierellaceae</taxon>
        <taxon>Mortierella</taxon>
    </lineage>
</organism>
<evidence type="ECO:0000313" key="3">
    <source>
        <dbReference type="Proteomes" id="UP000738359"/>
    </source>
</evidence>
<name>A0A9P6LSC4_MORAP</name>
<dbReference type="AlphaFoldDB" id="A0A9P6LSC4"/>